<accession>A0A8B6H4X7</accession>
<sequence>MLILLTLLQIVSSNVAYNFTCPSLAHWKIRAKSLCEPPRNYTCLFDVTYRVNVYRERCSRPRILAEGYKYVFQPNLNRATCSVTRYQPFLFDTIGHSDCTFQKTPCNSLGQETYEDGNTTVNRKCICNTDRGYTFVMNSANQCYCDPTTEDCSCYLGINQYNKTVGIKDIECQDGMQMTRSRYLGDRVNLSRTIQIFEFDNYRYNINYAPTKNILTFKKLMQKSETEKRYFVRIMIVGKESAGKTCLLRRLLKEDIDDVTSTDGVDIVVRRCKINIEDGKWTIGKEIDDKKERMDRALSPNGKTQIDDIESTKRTKVSTKLTQSEKRENNVLVIESIDVNNGYPMDITADDLADNRDDPNMQVDQINYSTVNHPDNTASYKKDRKNDMKVNMVNNQSSLLVMPEDLMAKVFTKSTAKTPRNLFALCELWDFAGQKEFYATHQAFLTSSAVYLVVADMKDDILREEDKPKCSADFQHIGEYIDFWFDSIHCHRAADERASYAHWEPPILLVFTGKDRYNKTRVLGYQSKYHHLHDEFYLSNKEDTDKEFEKLRFAIFETTGKMKNWGEAFPLKWILLEHLIEINKNHGKHFINFTEMIKLAKHPDINIIDEDELLLFLRFQHNVGNIIFFDNIRDLIILNPQWLADAFRCLVSDRLENSKLHHIEDWTLFKRQGKISESLITELFESKDGSQFSGQKDNLHKVMEKLDILVKIENSNYIMPSMMPSAKFEDLCNKFGILKENCKRTSWLCFKFEFLPPSFFNHLSAWFIRHYNPSKVDGGIALYRGICMFDTDRSGGTKILVTMSTDTIALQIVTFSERQAVLEGLCSSIYNEVTQLLINITERYKVKISFKLHFKCSDGYYFQDIFEYEKLTVEKEFFCIQHKQMHRSDQIFSPWMNNEVKEIPDRTKINTTQDDKNPG</sequence>
<keyword evidence="5" id="KW-1185">Reference proteome</keyword>
<feature type="signal peptide" evidence="2">
    <location>
        <begin position="1"/>
        <end position="16"/>
    </location>
</feature>
<dbReference type="OrthoDB" id="5962960at2759"/>
<dbReference type="Pfam" id="PF16095">
    <property type="entry name" value="COR-A"/>
    <property type="match status" value="1"/>
</dbReference>
<dbReference type="Gene3D" id="1.10.10.10">
    <property type="entry name" value="Winged helix-like DNA-binding domain superfamily/Winged helix DNA-binding domain"/>
    <property type="match status" value="1"/>
</dbReference>
<dbReference type="EMBL" id="UYJE01009466">
    <property type="protein sequence ID" value="VDI73774.1"/>
    <property type="molecule type" value="Genomic_DNA"/>
</dbReference>
<evidence type="ECO:0000259" key="3">
    <source>
        <dbReference type="Pfam" id="PF16095"/>
    </source>
</evidence>
<feature type="chain" id="PRO_5033050816" description="COR domain-containing protein" evidence="2">
    <location>
        <begin position="17"/>
        <end position="919"/>
    </location>
</feature>
<dbReference type="Proteomes" id="UP000596742">
    <property type="component" value="Unassembled WGS sequence"/>
</dbReference>
<feature type="domain" description="COR" evidence="3">
    <location>
        <begin position="570"/>
        <end position="722"/>
    </location>
</feature>
<dbReference type="PANTHER" id="PTHR47679:SF2">
    <property type="entry name" value="C-TERMINAL OF ROC (COR) DOMAIN-CONTAINING PROTEIN"/>
    <property type="match status" value="1"/>
</dbReference>
<dbReference type="InterPro" id="IPR032171">
    <property type="entry name" value="COR-A"/>
</dbReference>
<evidence type="ECO:0000313" key="5">
    <source>
        <dbReference type="Proteomes" id="UP000596742"/>
    </source>
</evidence>
<dbReference type="Pfam" id="PF08477">
    <property type="entry name" value="Roc"/>
    <property type="match status" value="1"/>
</dbReference>
<dbReference type="AlphaFoldDB" id="A0A8B6H4X7"/>
<evidence type="ECO:0000313" key="4">
    <source>
        <dbReference type="EMBL" id="VDI73774.1"/>
    </source>
</evidence>
<dbReference type="InterPro" id="IPR036388">
    <property type="entry name" value="WH-like_DNA-bd_sf"/>
</dbReference>
<reference evidence="4" key="1">
    <citation type="submission" date="2018-11" db="EMBL/GenBank/DDBJ databases">
        <authorList>
            <person name="Alioto T."/>
            <person name="Alioto T."/>
        </authorList>
    </citation>
    <scope>NUCLEOTIDE SEQUENCE</scope>
</reference>
<organism evidence="4 5">
    <name type="scientific">Mytilus galloprovincialis</name>
    <name type="common">Mediterranean mussel</name>
    <dbReference type="NCBI Taxonomy" id="29158"/>
    <lineage>
        <taxon>Eukaryota</taxon>
        <taxon>Metazoa</taxon>
        <taxon>Spiralia</taxon>
        <taxon>Lophotrochozoa</taxon>
        <taxon>Mollusca</taxon>
        <taxon>Bivalvia</taxon>
        <taxon>Autobranchia</taxon>
        <taxon>Pteriomorphia</taxon>
        <taxon>Mytilida</taxon>
        <taxon>Mytiloidea</taxon>
        <taxon>Mytilidae</taxon>
        <taxon>Mytilinae</taxon>
        <taxon>Mytilus</taxon>
    </lineage>
</organism>
<comment type="caution">
    <text evidence="4">The sequence shown here is derived from an EMBL/GenBank/DDBJ whole genome shotgun (WGS) entry which is preliminary data.</text>
</comment>
<name>A0A8B6H4X7_MYTGA</name>
<dbReference type="PANTHER" id="PTHR47679">
    <property type="entry name" value="PROTEIN TORNADO 1"/>
    <property type="match status" value="1"/>
</dbReference>
<gene>
    <name evidence="4" type="ORF">MGAL_10B008928</name>
</gene>
<dbReference type="InterPro" id="IPR027417">
    <property type="entry name" value="P-loop_NTPase"/>
</dbReference>
<evidence type="ECO:0000256" key="1">
    <source>
        <dbReference type="ARBA" id="ARBA00022737"/>
    </source>
</evidence>
<keyword evidence="1" id="KW-0677">Repeat</keyword>
<dbReference type="SUPFAM" id="SSF52540">
    <property type="entry name" value="P-loop containing nucleoside triphosphate hydrolases"/>
    <property type="match status" value="1"/>
</dbReference>
<dbReference type="Gene3D" id="3.40.50.300">
    <property type="entry name" value="P-loop containing nucleotide triphosphate hydrolases"/>
    <property type="match status" value="2"/>
</dbReference>
<proteinExistence type="predicted"/>
<feature type="non-terminal residue" evidence="4">
    <location>
        <position position="919"/>
    </location>
</feature>
<evidence type="ECO:0000256" key="2">
    <source>
        <dbReference type="SAM" id="SignalP"/>
    </source>
</evidence>
<keyword evidence="2" id="KW-0732">Signal</keyword>
<protein>
    <recommendedName>
        <fullName evidence="3">COR domain-containing protein</fullName>
    </recommendedName>
</protein>